<sequence length="224" mass="25154">MAAVAIQTNPALPAALAEKEPITISEEPLDLAQTLEAPNPSRYLITSPYPEPAHQLDLDSVNEENRLLALALVKMRSLRDDYATAPYLDTFNWEEIVETLRALARERGGHRWRETSFYIVAFRSQIPPTTVYSDLGVLDKAAHAEAVASGGFLKYWFGSPDAEGRNLATCVWRSREDAIKGGVGPAHRKAAGSARHLYSSWQIDRHRLVIRDEIESWDIVEWED</sequence>
<keyword evidence="2" id="KW-1185">Reference proteome</keyword>
<reference evidence="1" key="1">
    <citation type="submission" date="2022-07" db="EMBL/GenBank/DDBJ databases">
        <title>Fungi with potential for degradation of polypropylene.</title>
        <authorList>
            <person name="Gostincar C."/>
        </authorList>
    </citation>
    <scope>NUCLEOTIDE SEQUENCE</scope>
    <source>
        <strain evidence="1">EXF-13287</strain>
    </source>
</reference>
<dbReference type="AlphaFoldDB" id="A0AA38S018"/>
<protein>
    <submittedName>
        <fullName evidence="1">Uncharacterized protein</fullName>
    </submittedName>
</protein>
<evidence type="ECO:0000313" key="1">
    <source>
        <dbReference type="EMBL" id="KAJ9161923.1"/>
    </source>
</evidence>
<proteinExistence type="predicted"/>
<dbReference type="SUPFAM" id="SSF54909">
    <property type="entry name" value="Dimeric alpha+beta barrel"/>
    <property type="match status" value="1"/>
</dbReference>
<dbReference type="PANTHER" id="PTHR36986">
    <property type="entry name" value="UPF0643 PROTEIN PB2B2.08"/>
    <property type="match status" value="1"/>
</dbReference>
<gene>
    <name evidence="1" type="ORF">NKR19_g1762</name>
</gene>
<dbReference type="InterPro" id="IPR011008">
    <property type="entry name" value="Dimeric_a/b-barrel"/>
</dbReference>
<name>A0AA38S018_9PEZI</name>
<comment type="caution">
    <text evidence="1">The sequence shown here is derived from an EMBL/GenBank/DDBJ whole genome shotgun (WGS) entry which is preliminary data.</text>
</comment>
<dbReference type="Proteomes" id="UP001174691">
    <property type="component" value="Unassembled WGS sequence"/>
</dbReference>
<accession>A0AA38S018</accession>
<dbReference type="EMBL" id="JANBVN010000017">
    <property type="protein sequence ID" value="KAJ9161923.1"/>
    <property type="molecule type" value="Genomic_DNA"/>
</dbReference>
<dbReference type="PANTHER" id="PTHR36986:SF1">
    <property type="entry name" value="UPF0643 PROTEIN PB2B2.08"/>
    <property type="match status" value="1"/>
</dbReference>
<organism evidence="1 2">
    <name type="scientific">Coniochaeta hoffmannii</name>
    <dbReference type="NCBI Taxonomy" id="91930"/>
    <lineage>
        <taxon>Eukaryota</taxon>
        <taxon>Fungi</taxon>
        <taxon>Dikarya</taxon>
        <taxon>Ascomycota</taxon>
        <taxon>Pezizomycotina</taxon>
        <taxon>Sordariomycetes</taxon>
        <taxon>Sordariomycetidae</taxon>
        <taxon>Coniochaetales</taxon>
        <taxon>Coniochaetaceae</taxon>
        <taxon>Coniochaeta</taxon>
    </lineage>
</organism>
<evidence type="ECO:0000313" key="2">
    <source>
        <dbReference type="Proteomes" id="UP001174691"/>
    </source>
</evidence>